<evidence type="ECO:0000313" key="2">
    <source>
        <dbReference type="Proteomes" id="UP000075920"/>
    </source>
</evidence>
<reference evidence="1" key="2">
    <citation type="submission" date="2020-05" db="UniProtKB">
        <authorList>
            <consortium name="EnsemblMetazoa"/>
        </authorList>
    </citation>
    <scope>IDENTIFICATION</scope>
    <source>
        <strain evidence="1">MINIMUS1</strain>
    </source>
</reference>
<proteinExistence type="predicted"/>
<accession>A0A182WBV9</accession>
<keyword evidence="2" id="KW-1185">Reference proteome</keyword>
<evidence type="ECO:0000313" key="1">
    <source>
        <dbReference type="EnsemblMetazoa" id="AMIN007838-PA"/>
    </source>
</evidence>
<dbReference type="AlphaFoldDB" id="A0A182WBV9"/>
<dbReference type="VEuPathDB" id="VectorBase:AMIN007838"/>
<reference evidence="2" key="1">
    <citation type="submission" date="2013-03" db="EMBL/GenBank/DDBJ databases">
        <title>The Genome Sequence of Anopheles minimus MINIMUS1.</title>
        <authorList>
            <consortium name="The Broad Institute Genomics Platform"/>
            <person name="Neafsey D.E."/>
            <person name="Walton C."/>
            <person name="Walker B."/>
            <person name="Young S.K."/>
            <person name="Zeng Q."/>
            <person name="Gargeya S."/>
            <person name="Fitzgerald M."/>
            <person name="Haas B."/>
            <person name="Abouelleil A."/>
            <person name="Allen A.W."/>
            <person name="Alvarado L."/>
            <person name="Arachchi H.M."/>
            <person name="Berlin A.M."/>
            <person name="Chapman S.B."/>
            <person name="Gainer-Dewar J."/>
            <person name="Goldberg J."/>
            <person name="Griggs A."/>
            <person name="Gujja S."/>
            <person name="Hansen M."/>
            <person name="Howarth C."/>
            <person name="Imamovic A."/>
            <person name="Ireland A."/>
            <person name="Larimer J."/>
            <person name="McCowan C."/>
            <person name="Murphy C."/>
            <person name="Pearson M."/>
            <person name="Poon T.W."/>
            <person name="Priest M."/>
            <person name="Roberts A."/>
            <person name="Saif S."/>
            <person name="Shea T."/>
            <person name="Sisk P."/>
            <person name="Sykes S."/>
            <person name="Wortman J."/>
            <person name="Nusbaum C."/>
            <person name="Birren B."/>
        </authorList>
    </citation>
    <scope>NUCLEOTIDE SEQUENCE [LARGE SCALE GENOMIC DNA]</scope>
    <source>
        <strain evidence="2">MINIMUS1</strain>
    </source>
</reference>
<dbReference type="Proteomes" id="UP000075920">
    <property type="component" value="Unassembled WGS sequence"/>
</dbReference>
<dbReference type="EnsemblMetazoa" id="AMIN007838-RA">
    <property type="protein sequence ID" value="AMIN007838-PA"/>
    <property type="gene ID" value="AMIN007838"/>
</dbReference>
<sequence length="146" mass="15947">MGKVIIGKALAKDSRVPEGERTCSEGYRSDGITLQGRFKETHLCLIISSSSSSSSSNSNRSDSGEWSHRTRTLVDISINSSGSIIIIVSTIITAVVASRGQAFGVFGSYPTLTRKTIFPERFIDTSRQNKADLWCNGHERHVARVV</sequence>
<name>A0A182WBV9_9DIPT</name>
<organism evidence="1 2">
    <name type="scientific">Anopheles minimus</name>
    <dbReference type="NCBI Taxonomy" id="112268"/>
    <lineage>
        <taxon>Eukaryota</taxon>
        <taxon>Metazoa</taxon>
        <taxon>Ecdysozoa</taxon>
        <taxon>Arthropoda</taxon>
        <taxon>Hexapoda</taxon>
        <taxon>Insecta</taxon>
        <taxon>Pterygota</taxon>
        <taxon>Neoptera</taxon>
        <taxon>Endopterygota</taxon>
        <taxon>Diptera</taxon>
        <taxon>Nematocera</taxon>
        <taxon>Culicoidea</taxon>
        <taxon>Culicidae</taxon>
        <taxon>Anophelinae</taxon>
        <taxon>Anopheles</taxon>
    </lineage>
</organism>
<protein>
    <submittedName>
        <fullName evidence="1">Uncharacterized protein</fullName>
    </submittedName>
</protein>